<dbReference type="Gene3D" id="3.40.366.10">
    <property type="entry name" value="Malonyl-Coenzyme A Acyl Carrier Protein, domain 2"/>
    <property type="match status" value="1"/>
</dbReference>
<dbReference type="Pfam" id="PF16197">
    <property type="entry name" value="KAsynt_C_assoc"/>
    <property type="match status" value="1"/>
</dbReference>
<protein>
    <submittedName>
        <fullName evidence="4">Putative polyketide synthase</fullName>
    </submittedName>
</protein>
<dbReference type="GO" id="GO:0006633">
    <property type="term" value="P:fatty acid biosynthetic process"/>
    <property type="evidence" value="ECO:0007669"/>
    <property type="project" value="TreeGrafter"/>
</dbReference>
<keyword evidence="2" id="KW-0597">Phosphoprotein</keyword>
<feature type="domain" description="Ketosynthase family 3 (KS3)" evidence="3">
    <location>
        <begin position="1"/>
        <end position="121"/>
    </location>
</feature>
<feature type="non-terminal residue" evidence="4">
    <location>
        <position position="1"/>
    </location>
</feature>
<name>C0J6H1_9HYPO</name>
<keyword evidence="1" id="KW-0596">Phosphopantetheine</keyword>
<dbReference type="PANTHER" id="PTHR43775:SF29">
    <property type="entry name" value="ASPERFURANONE POLYKETIDE SYNTHASE AFOG-RELATED"/>
    <property type="match status" value="1"/>
</dbReference>
<proteinExistence type="predicted"/>
<sequence length="300" mass="32378">EGHGTGTQAGDPIETEALAKVFSVGRSDILPLRIGSIKTHVGHMEGASGIGGVIKAVMMLQNRVFLPNRNFESLNPRILLEEWKQKVIQLEVEPWETPGCHRVSVNSFGYGGSNAHVVLEDAQGYLSSRGLSGIFKKPQIRPEIISITGHPNGHSRGQTNGIANGHTTGEADSKANGETHKHANGHANGHTNSHISGIHDAVVSARNRLFTFSAFDETSCGSQISRLREHLVSHGWPADDTYMNNLAYTLNERRSRFMWKAAVSGSTAEEVAAALAKAKPARALKKPVLGFVFSGHGAQW</sequence>
<dbReference type="GO" id="GO:0004312">
    <property type="term" value="F:fatty acid synthase activity"/>
    <property type="evidence" value="ECO:0007669"/>
    <property type="project" value="TreeGrafter"/>
</dbReference>
<dbReference type="Pfam" id="PF22621">
    <property type="entry name" value="CurL-like_PKS_C"/>
    <property type="match status" value="1"/>
</dbReference>
<dbReference type="PROSITE" id="PS52004">
    <property type="entry name" value="KS3_2"/>
    <property type="match status" value="1"/>
</dbReference>
<reference evidence="4" key="1">
    <citation type="journal article" date="2009" name="Appl. Environ. Microbiol.">
        <title>Insect-specific polyketide synthases (PKSs), potential PKS-nonribosomal peptide synthetase hybrids, and novel PKS clades in tropical fungi.</title>
        <authorList>
            <person name="Amnuaykanjanasin A."/>
            <person name="Phonghanpot S."/>
            <person name="Sengpanich N."/>
            <person name="Cheevadhanarak S."/>
            <person name="Tanticharoen M."/>
        </authorList>
    </citation>
    <scope>NUCLEOTIDE SEQUENCE</scope>
    <source>
        <strain evidence="4">BCC1620</strain>
    </source>
</reference>
<dbReference type="EMBL" id="EU862491">
    <property type="protein sequence ID" value="ACN43248.1"/>
    <property type="molecule type" value="Genomic_DNA"/>
</dbReference>
<dbReference type="Gene3D" id="3.40.47.10">
    <property type="match status" value="1"/>
</dbReference>
<dbReference type="CDD" id="cd00833">
    <property type="entry name" value="PKS"/>
    <property type="match status" value="1"/>
</dbReference>
<evidence type="ECO:0000256" key="1">
    <source>
        <dbReference type="ARBA" id="ARBA00022450"/>
    </source>
</evidence>
<dbReference type="InterPro" id="IPR020841">
    <property type="entry name" value="PKS_Beta-ketoAc_synthase_dom"/>
</dbReference>
<dbReference type="Gene3D" id="3.30.70.3290">
    <property type="match status" value="1"/>
</dbReference>
<accession>C0J6H1</accession>
<evidence type="ECO:0000256" key="2">
    <source>
        <dbReference type="ARBA" id="ARBA00022553"/>
    </source>
</evidence>
<dbReference type="Pfam" id="PF02801">
    <property type="entry name" value="Ketoacyl-synt_C"/>
    <property type="match status" value="1"/>
</dbReference>
<dbReference type="InterPro" id="IPR001227">
    <property type="entry name" value="Ac_transferase_dom_sf"/>
</dbReference>
<dbReference type="InterPro" id="IPR050091">
    <property type="entry name" value="PKS_NRPS_Biosynth_Enz"/>
</dbReference>
<dbReference type="InterPro" id="IPR016039">
    <property type="entry name" value="Thiolase-like"/>
</dbReference>
<dbReference type="AlphaFoldDB" id="C0J6H1"/>
<evidence type="ECO:0000259" key="3">
    <source>
        <dbReference type="PROSITE" id="PS52004"/>
    </source>
</evidence>
<dbReference type="SUPFAM" id="SSF53901">
    <property type="entry name" value="Thiolase-like"/>
    <property type="match status" value="1"/>
</dbReference>
<organism evidence="4">
    <name type="scientific">Blackwellomyces pseudomilitaris</name>
    <dbReference type="NCBI Taxonomy" id="153663"/>
    <lineage>
        <taxon>Eukaryota</taxon>
        <taxon>Fungi</taxon>
        <taxon>Dikarya</taxon>
        <taxon>Ascomycota</taxon>
        <taxon>Pezizomycotina</taxon>
        <taxon>Sordariomycetes</taxon>
        <taxon>Hypocreomycetidae</taxon>
        <taxon>Hypocreales</taxon>
        <taxon>Cordycipitaceae</taxon>
        <taxon>Blackwellomyces</taxon>
    </lineage>
</organism>
<evidence type="ECO:0000313" key="4">
    <source>
        <dbReference type="EMBL" id="ACN43248.1"/>
    </source>
</evidence>
<dbReference type="SMART" id="SM00825">
    <property type="entry name" value="PKS_KS"/>
    <property type="match status" value="1"/>
</dbReference>
<dbReference type="InterPro" id="IPR032821">
    <property type="entry name" value="PKS_assoc"/>
</dbReference>
<dbReference type="InterPro" id="IPR014031">
    <property type="entry name" value="Ketoacyl_synth_C"/>
</dbReference>
<feature type="non-terminal residue" evidence="4">
    <location>
        <position position="300"/>
    </location>
</feature>
<dbReference type="GO" id="GO:0044550">
    <property type="term" value="P:secondary metabolite biosynthetic process"/>
    <property type="evidence" value="ECO:0007669"/>
    <property type="project" value="TreeGrafter"/>
</dbReference>
<dbReference type="PANTHER" id="PTHR43775">
    <property type="entry name" value="FATTY ACID SYNTHASE"/>
    <property type="match status" value="1"/>
</dbReference>